<dbReference type="InterPro" id="IPR022698">
    <property type="entry name" value="OrsD"/>
</dbReference>
<gene>
    <name evidence="2" type="ORF">K402DRAFT_275703</name>
</gene>
<dbReference type="Proteomes" id="UP000800041">
    <property type="component" value="Unassembled WGS sequence"/>
</dbReference>
<accession>A0A6G1GIL2</accession>
<organism evidence="2 3">
    <name type="scientific">Aulographum hederae CBS 113979</name>
    <dbReference type="NCBI Taxonomy" id="1176131"/>
    <lineage>
        <taxon>Eukaryota</taxon>
        <taxon>Fungi</taxon>
        <taxon>Dikarya</taxon>
        <taxon>Ascomycota</taxon>
        <taxon>Pezizomycotina</taxon>
        <taxon>Dothideomycetes</taxon>
        <taxon>Pleosporomycetidae</taxon>
        <taxon>Aulographales</taxon>
        <taxon>Aulographaceae</taxon>
    </lineage>
</organism>
<reference evidence="2" key="1">
    <citation type="journal article" date="2020" name="Stud. Mycol.">
        <title>101 Dothideomycetes genomes: a test case for predicting lifestyles and emergence of pathogens.</title>
        <authorList>
            <person name="Haridas S."/>
            <person name="Albert R."/>
            <person name="Binder M."/>
            <person name="Bloem J."/>
            <person name="Labutti K."/>
            <person name="Salamov A."/>
            <person name="Andreopoulos B."/>
            <person name="Baker S."/>
            <person name="Barry K."/>
            <person name="Bills G."/>
            <person name="Bluhm B."/>
            <person name="Cannon C."/>
            <person name="Castanera R."/>
            <person name="Culley D."/>
            <person name="Daum C."/>
            <person name="Ezra D."/>
            <person name="Gonzalez J."/>
            <person name="Henrissat B."/>
            <person name="Kuo A."/>
            <person name="Liang C."/>
            <person name="Lipzen A."/>
            <person name="Lutzoni F."/>
            <person name="Magnuson J."/>
            <person name="Mondo S."/>
            <person name="Nolan M."/>
            <person name="Ohm R."/>
            <person name="Pangilinan J."/>
            <person name="Park H.-J."/>
            <person name="Ramirez L."/>
            <person name="Alfaro M."/>
            <person name="Sun H."/>
            <person name="Tritt A."/>
            <person name="Yoshinaga Y."/>
            <person name="Zwiers L.-H."/>
            <person name="Turgeon B."/>
            <person name="Goodwin S."/>
            <person name="Spatafora J."/>
            <person name="Crous P."/>
            <person name="Grigoriev I."/>
        </authorList>
    </citation>
    <scope>NUCLEOTIDE SEQUENCE</scope>
    <source>
        <strain evidence="2">CBS 113979</strain>
    </source>
</reference>
<evidence type="ECO:0000313" key="3">
    <source>
        <dbReference type="Proteomes" id="UP000800041"/>
    </source>
</evidence>
<feature type="compositionally biased region" description="Polar residues" evidence="1">
    <location>
        <begin position="1"/>
        <end position="11"/>
    </location>
</feature>
<sequence>MDQARGSSEPQLTLPASRPHPQTTGEVRIAGYDIIVHLPEHLVLICIACSSCSVILPRNIQSHLRKSHPQVTRTICNQIAAAIDAIPSTELAQVAADIRFPVRTSPAIPHLPIKVNGFRCTVCPPTTTTIRAYKKDMVQHARETHNYQARKGRLARGAQANPPPWVEGVRYQQFLKAAAVGGQRLLFEVEANLAGVASAGETVPVITEGNIRESTAGAFGDRRGDNEEENEIVARLDGLSIEAPELQPSDSSRAITNSVVAKRITRSTTICLEASPTSHQTSTPVENESEYESENDNGNCDGAEDQHGPAGDGPVGDGLTGDGLAEDGLAEDGLEMALMGQITQRILTTSTPKPGRFQPLQ</sequence>
<proteinExistence type="predicted"/>
<keyword evidence="3" id="KW-1185">Reference proteome</keyword>
<evidence type="ECO:0000256" key="1">
    <source>
        <dbReference type="SAM" id="MobiDB-lite"/>
    </source>
</evidence>
<feature type="compositionally biased region" description="Gly residues" evidence="1">
    <location>
        <begin position="310"/>
        <end position="321"/>
    </location>
</feature>
<feature type="region of interest" description="Disordered" evidence="1">
    <location>
        <begin position="271"/>
        <end position="332"/>
    </location>
</feature>
<dbReference type="Pfam" id="PF12013">
    <property type="entry name" value="OrsD"/>
    <property type="match status" value="1"/>
</dbReference>
<feature type="compositionally biased region" description="Polar residues" evidence="1">
    <location>
        <begin position="271"/>
        <end position="285"/>
    </location>
</feature>
<evidence type="ECO:0000313" key="2">
    <source>
        <dbReference type="EMBL" id="KAF1980670.1"/>
    </source>
</evidence>
<dbReference type="AlphaFoldDB" id="A0A6G1GIL2"/>
<name>A0A6G1GIL2_9PEZI</name>
<dbReference type="EMBL" id="ML977230">
    <property type="protein sequence ID" value="KAF1980670.1"/>
    <property type="molecule type" value="Genomic_DNA"/>
</dbReference>
<protein>
    <submittedName>
        <fullName evidence="2">Uncharacterized protein</fullName>
    </submittedName>
</protein>
<feature type="region of interest" description="Disordered" evidence="1">
    <location>
        <begin position="1"/>
        <end position="24"/>
    </location>
</feature>